<dbReference type="RefSeq" id="WP_125019460.1">
    <property type="nucleotide sequence ID" value="NZ_RQVQ01000024.1"/>
</dbReference>
<feature type="signal peptide" evidence="1">
    <location>
        <begin position="1"/>
        <end position="24"/>
    </location>
</feature>
<reference evidence="2 3" key="1">
    <citation type="submission" date="2018-11" db="EMBL/GenBank/DDBJ databases">
        <title>Flavobacterium sp. nov., YIM 102701-2 draft genome.</title>
        <authorList>
            <person name="Li G."/>
            <person name="Jiang Y."/>
        </authorList>
    </citation>
    <scope>NUCLEOTIDE SEQUENCE [LARGE SCALE GENOMIC DNA]</scope>
    <source>
        <strain evidence="2 3">YIM 102701-2</strain>
    </source>
</reference>
<gene>
    <name evidence="2" type="primary">gldH</name>
    <name evidence="2" type="ORF">EG240_11095</name>
</gene>
<comment type="caution">
    <text evidence="2">The sequence shown here is derived from an EMBL/GenBank/DDBJ whole genome shotgun (WGS) entry which is preliminary data.</text>
</comment>
<dbReference type="OrthoDB" id="982482at2"/>
<dbReference type="Pfam" id="PF14109">
    <property type="entry name" value="GldH_lipo"/>
    <property type="match status" value="1"/>
</dbReference>
<evidence type="ECO:0000256" key="1">
    <source>
        <dbReference type="SAM" id="SignalP"/>
    </source>
</evidence>
<dbReference type="EMBL" id="RQVQ01000024">
    <property type="protein sequence ID" value="RRJ89653.1"/>
    <property type="molecule type" value="Genomic_DNA"/>
</dbReference>
<evidence type="ECO:0000313" key="3">
    <source>
        <dbReference type="Proteomes" id="UP000275719"/>
    </source>
</evidence>
<dbReference type="Proteomes" id="UP000275719">
    <property type="component" value="Unassembled WGS sequence"/>
</dbReference>
<sequence>MTIKILNKLVAVSVLSLAFTFVSCDEKQFFDEYQSTNGEWNKSDVKKFTFEQKDTLNPFNLFVNIRNNSDYPYNNLFLIVKMSNPNGDRFVDTLQYQMANPDGTLLGNGFTDYKESKLFYREDYKFPSTGTYTVEIEHAVRANGKVKGDSLLLGVSDVGFRIENIN</sequence>
<evidence type="ECO:0000313" key="2">
    <source>
        <dbReference type="EMBL" id="RRJ89653.1"/>
    </source>
</evidence>
<dbReference type="InterPro" id="IPR020018">
    <property type="entry name" value="Motility-assoc_lipoprot_GldH"/>
</dbReference>
<dbReference type="AlphaFoldDB" id="A0A3P3WAJ4"/>
<keyword evidence="2" id="KW-0449">Lipoprotein</keyword>
<name>A0A3P3WAJ4_9FLAO</name>
<feature type="chain" id="PRO_5018008230" evidence="1">
    <location>
        <begin position="25"/>
        <end position="166"/>
    </location>
</feature>
<accession>A0A3P3WAJ4</accession>
<keyword evidence="1" id="KW-0732">Signal</keyword>
<dbReference type="NCBIfam" id="TIGR03511">
    <property type="entry name" value="GldH_lipo"/>
    <property type="match status" value="1"/>
</dbReference>
<dbReference type="PROSITE" id="PS51257">
    <property type="entry name" value="PROKAR_LIPOPROTEIN"/>
    <property type="match status" value="1"/>
</dbReference>
<proteinExistence type="predicted"/>
<protein>
    <submittedName>
        <fullName evidence="2">Gliding motility lipoprotein GldH</fullName>
    </submittedName>
</protein>
<organism evidence="2 3">
    <name type="scientific">Paenimyroides tangerinum</name>
    <dbReference type="NCBI Taxonomy" id="2488728"/>
    <lineage>
        <taxon>Bacteria</taxon>
        <taxon>Pseudomonadati</taxon>
        <taxon>Bacteroidota</taxon>
        <taxon>Flavobacteriia</taxon>
        <taxon>Flavobacteriales</taxon>
        <taxon>Flavobacteriaceae</taxon>
        <taxon>Paenimyroides</taxon>
    </lineage>
</organism>
<keyword evidence="3" id="KW-1185">Reference proteome</keyword>